<evidence type="ECO:0000259" key="7">
    <source>
        <dbReference type="PROSITE" id="PS51099"/>
    </source>
</evidence>
<dbReference type="SUPFAM" id="SSF55804">
    <property type="entry name" value="Phoshotransferase/anion transport protein"/>
    <property type="match status" value="1"/>
</dbReference>
<feature type="domain" description="PTS EIIB type-2" evidence="7">
    <location>
        <begin position="425"/>
        <end position="518"/>
    </location>
</feature>
<dbReference type="InterPro" id="IPR036388">
    <property type="entry name" value="WH-like_DNA-bd_sf"/>
</dbReference>
<dbReference type="EMBL" id="CDGJ01000061">
    <property type="protein sequence ID" value="CEJ07654.1"/>
    <property type="molecule type" value="Genomic_DNA"/>
</dbReference>
<dbReference type="PROSITE" id="PS51094">
    <property type="entry name" value="PTS_EIIA_TYPE_2"/>
    <property type="match status" value="1"/>
</dbReference>
<dbReference type="KEGG" id="aacx:DEACI_0752"/>
<dbReference type="AlphaFoldDB" id="A0A8S0WEG6"/>
<dbReference type="InterPro" id="IPR007737">
    <property type="entry name" value="Mga_HTH"/>
</dbReference>
<feature type="domain" description="PTS EIIA type-2" evidence="6">
    <location>
        <begin position="535"/>
        <end position="674"/>
    </location>
</feature>
<evidence type="ECO:0000256" key="2">
    <source>
        <dbReference type="ARBA" id="ARBA00022737"/>
    </source>
</evidence>
<dbReference type="EC" id="2.7.1.69" evidence="9 10"/>
<dbReference type="GO" id="GO:0009401">
    <property type="term" value="P:phosphoenolpyruvate-dependent sugar phosphotransferase system"/>
    <property type="evidence" value="ECO:0007669"/>
    <property type="project" value="InterPro"/>
</dbReference>
<dbReference type="InterPro" id="IPR013011">
    <property type="entry name" value="PTS_EIIB_2"/>
</dbReference>
<evidence type="ECO:0000259" key="8">
    <source>
        <dbReference type="PROSITE" id="PS51372"/>
    </source>
</evidence>
<dbReference type="Pfam" id="PF00359">
    <property type="entry name" value="PTS_EIIA_2"/>
    <property type="match status" value="1"/>
</dbReference>
<dbReference type="Gene3D" id="3.40.50.2300">
    <property type="match status" value="1"/>
</dbReference>
<organism evidence="9">
    <name type="scientific">Acididesulfobacillus acetoxydans</name>
    <dbReference type="NCBI Taxonomy" id="1561005"/>
    <lineage>
        <taxon>Bacteria</taxon>
        <taxon>Bacillati</taxon>
        <taxon>Bacillota</taxon>
        <taxon>Clostridia</taxon>
        <taxon>Eubacteriales</taxon>
        <taxon>Peptococcaceae</taxon>
        <taxon>Acididesulfobacillus</taxon>
    </lineage>
</organism>
<dbReference type="Gene3D" id="1.10.1790.10">
    <property type="entry name" value="PRD domain"/>
    <property type="match status" value="2"/>
</dbReference>
<sequence length="675" mass="76377">MITKRSYQLARELLLTRHPMTLETLARRLGVSARTVRTELDALEGWLSEGSQLIRKPGVGIALTLSEADHRRVLQESMPEKILEPFSPSDRQRFIFLKLLQSDPNFRTMQQFADVLYVSRLAINKDLETVEKSLTFYNLKLVRKPHYGIEVEGSEENWRKAVADYLVSLVDKDVLVDVLNQNIEHSLLDSSRIDPVSYRQIRSLFPENEIRIVREILEETEHERGTYFTDDNFVSLLIHLVIGLERIKQNKALTMPEAQLEFLRRQSEFALTSQIAHRLENAFHIQVPEAEIGYMTLHILGAKVEHGSLDVNLALQDFEPELVRLAQGMIKEAEGALHLKFTSDKQLLLGLLLHLRPVINRLKYGMSLRNPILNQIKEQYPTVFGAAWIAGAYLEKELGIKVSEEEIGYLAMHLGASAERQKHPKRVLVVCSSGVGTAQLLASRLRKMSSSLEVVDMVSALRIQERCRNLTEKIDAIVTTVPLGGNFGYPMIRVSPLLTDQDQQRLLEFLSLPQAAAPLEESSDVKQRVERPESSWFKEELMLNGIPCGSREEAIDALGNLLENNGQARSGFTGSVIQREKLSSTAVGHGIAIPHGNTAYVSKSAIAVALLQETVDWEGEPVDLIFMLALKTEQVRYASGFFKRFYEAVDNPKWVRPLKACKTAQEMAEYLTRNF</sequence>
<evidence type="ECO:0000259" key="6">
    <source>
        <dbReference type="PROSITE" id="PS51094"/>
    </source>
</evidence>
<dbReference type="CDD" id="cd00211">
    <property type="entry name" value="PTS_IIA_fru"/>
    <property type="match status" value="1"/>
</dbReference>
<dbReference type="Gene3D" id="1.10.10.10">
    <property type="entry name" value="Winged helix-like DNA-binding domain superfamily/Winged helix DNA-binding domain"/>
    <property type="match status" value="1"/>
</dbReference>
<evidence type="ECO:0000256" key="3">
    <source>
        <dbReference type="ARBA" id="ARBA00023015"/>
    </source>
</evidence>
<keyword evidence="5" id="KW-0804">Transcription</keyword>
<reference evidence="10" key="1">
    <citation type="submission" date="2014-11" db="EMBL/GenBank/DDBJ databases">
        <authorList>
            <person name="Hornung B.V."/>
        </authorList>
    </citation>
    <scope>NUCLEOTIDE SEQUENCE</scope>
    <source>
        <strain evidence="10">INE</strain>
    </source>
</reference>
<evidence type="ECO:0000256" key="1">
    <source>
        <dbReference type="ARBA" id="ARBA00022679"/>
    </source>
</evidence>
<protein>
    <submittedName>
        <fullName evidence="9">Protein-Npi-phosphohistidine-sugar phosphotransferase</fullName>
    </submittedName>
    <submittedName>
        <fullName evidence="10">Transcriptional regulator MtlR</fullName>
        <ecNumber evidence="9 10">2.7.1.69</ecNumber>
    </submittedName>
</protein>
<dbReference type="SUPFAM" id="SSF63520">
    <property type="entry name" value="PTS-regulatory domain, PRD"/>
    <property type="match status" value="2"/>
</dbReference>
<evidence type="ECO:0000256" key="4">
    <source>
        <dbReference type="ARBA" id="ARBA00023159"/>
    </source>
</evidence>
<dbReference type="InterPro" id="IPR013196">
    <property type="entry name" value="HTH_11"/>
</dbReference>
<proteinExistence type="predicted"/>
<feature type="domain" description="PRD" evidence="8">
    <location>
        <begin position="317"/>
        <end position="424"/>
    </location>
</feature>
<keyword evidence="1 9" id="KW-0808">Transferase</keyword>
<dbReference type="InterPro" id="IPR036634">
    <property type="entry name" value="PRD_sf"/>
</dbReference>
<dbReference type="Pfam" id="PF05043">
    <property type="entry name" value="Mga"/>
    <property type="match status" value="1"/>
</dbReference>
<reference evidence="9" key="2">
    <citation type="submission" date="2020-01" db="EMBL/GenBank/DDBJ databases">
        <authorList>
            <person name="Hornung B."/>
        </authorList>
    </citation>
    <scope>NUCLEOTIDE SEQUENCE</scope>
    <source>
        <strain evidence="9">PacBioINE</strain>
    </source>
</reference>
<accession>A0A8S0WEG6</accession>
<dbReference type="InterPro" id="IPR036095">
    <property type="entry name" value="PTS_EIIB-like_sf"/>
</dbReference>
<keyword evidence="3" id="KW-0805">Transcription regulation</keyword>
<name>A0A8S0WEG6_9FIRM</name>
<dbReference type="PROSITE" id="PS51099">
    <property type="entry name" value="PTS_EIIB_TYPE_2"/>
    <property type="match status" value="1"/>
</dbReference>
<dbReference type="InterPro" id="IPR036390">
    <property type="entry name" value="WH_DNA-bd_sf"/>
</dbReference>
<dbReference type="InterPro" id="IPR002178">
    <property type="entry name" value="PTS_EIIA_type-2_dom"/>
</dbReference>
<dbReference type="Proteomes" id="UP001071230">
    <property type="component" value="Unassembled WGS sequence"/>
</dbReference>
<dbReference type="SUPFAM" id="SSF52794">
    <property type="entry name" value="PTS system IIB component-like"/>
    <property type="match status" value="1"/>
</dbReference>
<dbReference type="SUPFAM" id="SSF46785">
    <property type="entry name" value="Winged helix' DNA-binding domain"/>
    <property type="match status" value="1"/>
</dbReference>
<dbReference type="Pfam" id="PF00874">
    <property type="entry name" value="PRD"/>
    <property type="match status" value="2"/>
</dbReference>
<dbReference type="PANTHER" id="PTHR30185">
    <property type="entry name" value="CRYPTIC BETA-GLUCOSIDE BGL OPERON ANTITERMINATOR"/>
    <property type="match status" value="1"/>
</dbReference>
<dbReference type="InterPro" id="IPR011608">
    <property type="entry name" value="PRD"/>
</dbReference>
<dbReference type="CDD" id="cd05568">
    <property type="entry name" value="PTS_IIB_bgl_like"/>
    <property type="match status" value="1"/>
</dbReference>
<dbReference type="PANTHER" id="PTHR30185:SF18">
    <property type="entry name" value="TRANSCRIPTIONAL REGULATOR MTLR"/>
    <property type="match status" value="1"/>
</dbReference>
<keyword evidence="11" id="KW-1185">Reference proteome</keyword>
<keyword evidence="4" id="KW-0010">Activator</keyword>
<dbReference type="GO" id="GO:0008982">
    <property type="term" value="F:protein-N(PI)-phosphohistidine-sugar phosphotransferase activity"/>
    <property type="evidence" value="ECO:0007669"/>
    <property type="project" value="InterPro"/>
</dbReference>
<dbReference type="Pfam" id="PF08279">
    <property type="entry name" value="HTH_11"/>
    <property type="match status" value="1"/>
</dbReference>
<keyword evidence="2" id="KW-0677">Repeat</keyword>
<feature type="domain" description="PRD" evidence="8">
    <location>
        <begin position="204"/>
        <end position="309"/>
    </location>
</feature>
<dbReference type="Proteomes" id="UP000836597">
    <property type="component" value="Chromosome"/>
</dbReference>
<dbReference type="InterPro" id="IPR003501">
    <property type="entry name" value="PTS_EIIB_2/3"/>
</dbReference>
<dbReference type="InterPro" id="IPR016152">
    <property type="entry name" value="PTrfase/Anion_transptr"/>
</dbReference>
<gene>
    <name evidence="9" type="ORF">DEACI_0752</name>
    <name evidence="10" type="ORF">DEACI_2120</name>
</gene>
<evidence type="ECO:0000313" key="11">
    <source>
        <dbReference type="Proteomes" id="UP001071230"/>
    </source>
</evidence>
<dbReference type="EMBL" id="LR746496">
    <property type="protein sequence ID" value="CAA7600102.1"/>
    <property type="molecule type" value="Genomic_DNA"/>
</dbReference>
<dbReference type="RefSeq" id="WP_240983825.1">
    <property type="nucleotide sequence ID" value="NZ_CDGJ01000061.1"/>
</dbReference>
<dbReference type="PROSITE" id="PS51372">
    <property type="entry name" value="PRD_2"/>
    <property type="match status" value="2"/>
</dbReference>
<dbReference type="PROSITE" id="PS00372">
    <property type="entry name" value="PTS_EIIA_TYPE_2_HIS"/>
    <property type="match status" value="1"/>
</dbReference>
<evidence type="ECO:0000313" key="10">
    <source>
        <dbReference type="EMBL" id="CEJ07654.1"/>
    </source>
</evidence>
<dbReference type="GO" id="GO:0006355">
    <property type="term" value="P:regulation of DNA-templated transcription"/>
    <property type="evidence" value="ECO:0007669"/>
    <property type="project" value="InterPro"/>
</dbReference>
<dbReference type="InterPro" id="IPR050661">
    <property type="entry name" value="BglG_antiterminators"/>
</dbReference>
<evidence type="ECO:0000256" key="5">
    <source>
        <dbReference type="ARBA" id="ARBA00023163"/>
    </source>
</evidence>
<dbReference type="Gene3D" id="3.40.930.10">
    <property type="entry name" value="Mannitol-specific EII, Chain A"/>
    <property type="match status" value="1"/>
</dbReference>
<evidence type="ECO:0000313" key="9">
    <source>
        <dbReference type="EMBL" id="CAA7600102.1"/>
    </source>
</evidence>
<dbReference type="Pfam" id="PF02302">
    <property type="entry name" value="PTS_IIB"/>
    <property type="match status" value="1"/>
</dbReference>